<dbReference type="AlphaFoldDB" id="A0A143T003"/>
<sequence>MTESEADLLALLRVLDDPERLEWPQHYDRGETAARFGGLLTRLEGDFAARCTDEQDTQDSSEYGRVVVPADATVCGSRIVVCVSKFGSLALVCADNPGAFLGTEEAQSEGELDGADLAKVNRALVELGYVVVAEELLESDYDGPSRLPSHVQRPTWWARFFGFF</sequence>
<name>A0A143T003_STRAW</name>
<organism evidence="1">
    <name type="scientific">Streptomyces avermitilis (strain ATCC 31267 / DSM 46492 / JCM 5070 / NBRC 14893 / NCIMB 12804 / NRRL 8165 / MA-4680)</name>
    <dbReference type="NCBI Taxonomy" id="227882"/>
    <lineage>
        <taxon>Bacteria</taxon>
        <taxon>Bacillati</taxon>
        <taxon>Actinomycetota</taxon>
        <taxon>Actinomycetes</taxon>
        <taxon>Kitasatosporales</taxon>
        <taxon>Streptomycetaceae</taxon>
        <taxon>Streptomyces</taxon>
    </lineage>
</organism>
<gene>
    <name evidence="1" type="ORF">SAVERM_2p186</name>
</gene>
<evidence type="ECO:0000313" key="1">
    <source>
        <dbReference type="EMBL" id="BAU77629.1"/>
    </source>
</evidence>
<protein>
    <submittedName>
        <fullName evidence="1">Uncharacterized protein</fullName>
    </submittedName>
</protein>
<dbReference type="RefSeq" id="WP_037653166.1">
    <property type="nucleotide sequence ID" value="NZ_BAVY01000083.1"/>
</dbReference>
<keyword evidence="1" id="KW-0614">Plasmid</keyword>
<proteinExistence type="predicted"/>
<geneLocation type="plasmid" evidence="1">
    <name>SAP2</name>
</geneLocation>
<dbReference type="EMBL" id="AP017380">
    <property type="protein sequence ID" value="BAU77629.1"/>
    <property type="molecule type" value="Genomic_DNA"/>
</dbReference>
<reference evidence="1" key="1">
    <citation type="submission" date="2016-03" db="EMBL/GenBank/DDBJ databases">
        <title>Complete sequence of the second linear plasmid SAP2 of Streptomyces avermitilis.</title>
        <authorList>
            <person name="Ikeda H."/>
        </authorList>
    </citation>
    <scope>NUCLEOTIDE SEQUENCE</scope>
    <source>
        <strain evidence="1">MA-4680</strain>
        <plasmid evidence="1">SAP2</plasmid>
    </source>
</reference>
<accession>A0A143T003</accession>
<dbReference type="OrthoDB" id="3283561at2"/>